<keyword evidence="3" id="KW-1185">Reference proteome</keyword>
<evidence type="ECO:0000313" key="2">
    <source>
        <dbReference type="EMBL" id="KAK0589111.1"/>
    </source>
</evidence>
<comment type="caution">
    <text evidence="2">The sequence shown here is derived from an EMBL/GenBank/DDBJ whole genome shotgun (WGS) entry which is preliminary data.</text>
</comment>
<organism evidence="2 3">
    <name type="scientific">Acer saccharum</name>
    <name type="common">Sugar maple</name>
    <dbReference type="NCBI Taxonomy" id="4024"/>
    <lineage>
        <taxon>Eukaryota</taxon>
        <taxon>Viridiplantae</taxon>
        <taxon>Streptophyta</taxon>
        <taxon>Embryophyta</taxon>
        <taxon>Tracheophyta</taxon>
        <taxon>Spermatophyta</taxon>
        <taxon>Magnoliopsida</taxon>
        <taxon>eudicotyledons</taxon>
        <taxon>Gunneridae</taxon>
        <taxon>Pentapetalae</taxon>
        <taxon>rosids</taxon>
        <taxon>malvids</taxon>
        <taxon>Sapindales</taxon>
        <taxon>Sapindaceae</taxon>
        <taxon>Hippocastanoideae</taxon>
        <taxon>Acereae</taxon>
        <taxon>Acer</taxon>
    </lineage>
</organism>
<dbReference type="Pfam" id="PF14223">
    <property type="entry name" value="Retrotran_gag_2"/>
    <property type="match status" value="1"/>
</dbReference>
<feature type="region of interest" description="Disordered" evidence="1">
    <location>
        <begin position="182"/>
        <end position="261"/>
    </location>
</feature>
<dbReference type="EMBL" id="JAUESC010000381">
    <property type="protein sequence ID" value="KAK0589111.1"/>
    <property type="molecule type" value="Genomic_DNA"/>
</dbReference>
<proteinExistence type="predicted"/>
<dbReference type="PANTHER" id="PTHR47481">
    <property type="match status" value="1"/>
</dbReference>
<feature type="compositionally biased region" description="Polar residues" evidence="1">
    <location>
        <begin position="205"/>
        <end position="243"/>
    </location>
</feature>
<accession>A0AA39S2Q3</accession>
<name>A0AA39S2Q3_ACESA</name>
<protein>
    <submittedName>
        <fullName evidence="2">Uncharacterized protein</fullName>
    </submittedName>
</protein>
<evidence type="ECO:0000313" key="3">
    <source>
        <dbReference type="Proteomes" id="UP001168877"/>
    </source>
</evidence>
<dbReference type="PANTHER" id="PTHR47481:SF34">
    <property type="entry name" value="CCHC-TYPE DOMAIN-CONTAINING PROTEIN"/>
    <property type="match status" value="1"/>
</dbReference>
<gene>
    <name evidence="2" type="ORF">LWI29_009809</name>
</gene>
<dbReference type="Proteomes" id="UP001168877">
    <property type="component" value="Unassembled WGS sequence"/>
</dbReference>
<reference evidence="2" key="1">
    <citation type="journal article" date="2022" name="Plant J.">
        <title>Strategies of tolerance reflected in two North American maple genomes.</title>
        <authorList>
            <person name="McEvoy S.L."/>
            <person name="Sezen U.U."/>
            <person name="Trouern-Trend A."/>
            <person name="McMahon S.M."/>
            <person name="Schaberg P.G."/>
            <person name="Yang J."/>
            <person name="Wegrzyn J.L."/>
            <person name="Swenson N.G."/>
        </authorList>
    </citation>
    <scope>NUCLEOTIDE SEQUENCE</scope>
    <source>
        <strain evidence="2">NS2018</strain>
    </source>
</reference>
<evidence type="ECO:0000256" key="1">
    <source>
        <dbReference type="SAM" id="MobiDB-lite"/>
    </source>
</evidence>
<feature type="compositionally biased region" description="Low complexity" evidence="1">
    <location>
        <begin position="247"/>
        <end position="261"/>
    </location>
</feature>
<reference evidence="2" key="2">
    <citation type="submission" date="2023-06" db="EMBL/GenBank/DDBJ databases">
        <authorList>
            <person name="Swenson N.G."/>
            <person name="Wegrzyn J.L."/>
            <person name="Mcevoy S.L."/>
        </authorList>
    </citation>
    <scope>NUCLEOTIDE SEQUENCE</scope>
    <source>
        <strain evidence="2">NS2018</strain>
        <tissue evidence="2">Leaf</tissue>
    </source>
</reference>
<dbReference type="AlphaFoldDB" id="A0AA39S2Q3"/>
<feature type="compositionally biased region" description="Polar residues" evidence="1">
    <location>
        <begin position="182"/>
        <end position="196"/>
    </location>
</feature>
<sequence length="261" mass="29055">MVLDVIQGDKLEGFINGTKECPLEYLTTEEDSTDVDVQINPEYENLVTQDHNLLGWLYNSIDIEVASKVIGNETSFDLWKALETLFGVQTRSNIVFFKKEFRRMQKGGMKMSEYLKTIKKIADNLALASQPVGIDDLVSQVLFGLDSLEYNPIVCQINERENISWMELQSKLLSYERLSPITSPSSNPVVSGQNKRQISREDLQTADNEASVSPVKSATSQLDENNSQSGSPIRTSQYSQLESDSILPTSAPTTVTTSALS</sequence>